<dbReference type="Pfam" id="PF00082">
    <property type="entry name" value="Peptidase_S8"/>
    <property type="match status" value="1"/>
</dbReference>
<dbReference type="InterPro" id="IPR023828">
    <property type="entry name" value="Peptidase_S8_Ser-AS"/>
</dbReference>
<dbReference type="GO" id="GO:0006508">
    <property type="term" value="P:proteolysis"/>
    <property type="evidence" value="ECO:0007669"/>
    <property type="project" value="UniProtKB-KW"/>
</dbReference>
<keyword evidence="6" id="KW-0732">Signal</keyword>
<dbReference type="PROSITE" id="PS00137">
    <property type="entry name" value="SUBTILASE_HIS"/>
    <property type="match status" value="1"/>
</dbReference>
<reference evidence="9" key="1">
    <citation type="submission" date="2010-03" db="EMBL/GenBank/DDBJ databases">
        <title>The genome sequence of Synergistetes sp. SGP1.</title>
        <authorList>
            <consortium name="metaHIT consortium -- http://www.metahit.eu/"/>
            <person name="Pajon A."/>
            <person name="Turner K."/>
            <person name="Parkhill J."/>
            <person name="Wade W."/>
            <person name="Vartoukian S."/>
        </authorList>
    </citation>
    <scope>NUCLEOTIDE SEQUENCE [LARGE SCALE GENOMIC DNA]</scope>
    <source>
        <strain evidence="9">SGP1</strain>
    </source>
</reference>
<evidence type="ECO:0000256" key="5">
    <source>
        <dbReference type="PROSITE-ProRule" id="PRU01240"/>
    </source>
</evidence>
<reference evidence="8 9" key="2">
    <citation type="submission" date="2010-03" db="EMBL/GenBank/DDBJ databases">
        <authorList>
            <person name="Pajon A."/>
        </authorList>
    </citation>
    <scope>NUCLEOTIDE SEQUENCE [LARGE SCALE GENOMIC DNA]</scope>
    <source>
        <strain evidence="8 9">SGP1</strain>
    </source>
</reference>
<organism evidence="8 9">
    <name type="scientific">Fretibacterium fastidiosum</name>
    <dbReference type="NCBI Taxonomy" id="651822"/>
    <lineage>
        <taxon>Bacteria</taxon>
        <taxon>Thermotogati</taxon>
        <taxon>Synergistota</taxon>
        <taxon>Synergistia</taxon>
        <taxon>Synergistales</taxon>
        <taxon>Aminobacteriaceae</taxon>
        <taxon>Fretibacterium</taxon>
    </lineage>
</organism>
<feature type="chain" id="PRO_5044506714" evidence="6">
    <location>
        <begin position="24"/>
        <end position="523"/>
    </location>
</feature>
<keyword evidence="4 5" id="KW-0720">Serine protease</keyword>
<feature type="active site" description="Charge relay system" evidence="5">
    <location>
        <position position="159"/>
    </location>
</feature>
<proteinExistence type="inferred from homology"/>
<dbReference type="Proteomes" id="UP000008957">
    <property type="component" value="Chromosome"/>
</dbReference>
<evidence type="ECO:0000256" key="4">
    <source>
        <dbReference type="ARBA" id="ARBA00022825"/>
    </source>
</evidence>
<dbReference type="RefSeq" id="WP_015556089.1">
    <property type="nucleotide sequence ID" value="NC_021038.1"/>
</dbReference>
<dbReference type="InterPro" id="IPR050131">
    <property type="entry name" value="Peptidase_S8_subtilisin-like"/>
</dbReference>
<feature type="active site" description="Charge relay system" evidence="5">
    <location>
        <position position="409"/>
    </location>
</feature>
<dbReference type="PRINTS" id="PR00723">
    <property type="entry name" value="SUBTILISIN"/>
</dbReference>
<dbReference type="EMBL" id="FP929056">
    <property type="protein sequence ID" value="CBL27942.1"/>
    <property type="molecule type" value="Genomic_DNA"/>
</dbReference>
<dbReference type="InterPro" id="IPR000209">
    <property type="entry name" value="Peptidase_S8/S53_dom"/>
</dbReference>
<dbReference type="AlphaFoldDB" id="A0AB94IW22"/>
<dbReference type="InterPro" id="IPR036852">
    <property type="entry name" value="Peptidase_S8/S53_dom_sf"/>
</dbReference>
<dbReference type="PROSITE" id="PS00138">
    <property type="entry name" value="SUBTILASE_SER"/>
    <property type="match status" value="1"/>
</dbReference>
<dbReference type="SUPFAM" id="SSF52743">
    <property type="entry name" value="Subtilisin-like"/>
    <property type="match status" value="1"/>
</dbReference>
<accession>A0AB94IW22</accession>
<protein>
    <submittedName>
        <fullName evidence="8">Subtilisin-like serine proteases</fullName>
    </submittedName>
</protein>
<name>A0AB94IW22_9BACT</name>
<evidence type="ECO:0000256" key="1">
    <source>
        <dbReference type="ARBA" id="ARBA00011073"/>
    </source>
</evidence>
<evidence type="ECO:0000256" key="3">
    <source>
        <dbReference type="ARBA" id="ARBA00022801"/>
    </source>
</evidence>
<feature type="active site" description="Charge relay system" evidence="5">
    <location>
        <position position="201"/>
    </location>
</feature>
<dbReference type="KEGG" id="sbr:SY1_05330"/>
<dbReference type="PANTHER" id="PTHR43806">
    <property type="entry name" value="PEPTIDASE S8"/>
    <property type="match status" value="1"/>
</dbReference>
<comment type="similarity">
    <text evidence="1 5">Belongs to the peptidase S8 family.</text>
</comment>
<evidence type="ECO:0000313" key="9">
    <source>
        <dbReference type="Proteomes" id="UP000008957"/>
    </source>
</evidence>
<dbReference type="InterPro" id="IPR015500">
    <property type="entry name" value="Peptidase_S8_subtilisin-rel"/>
</dbReference>
<dbReference type="InterPro" id="IPR022398">
    <property type="entry name" value="Peptidase_S8_His-AS"/>
</dbReference>
<evidence type="ECO:0000256" key="2">
    <source>
        <dbReference type="ARBA" id="ARBA00022670"/>
    </source>
</evidence>
<dbReference type="PROSITE" id="PS51892">
    <property type="entry name" value="SUBTILASE"/>
    <property type="match status" value="1"/>
</dbReference>
<keyword evidence="3 5" id="KW-0378">Hydrolase</keyword>
<evidence type="ECO:0000256" key="6">
    <source>
        <dbReference type="SAM" id="SignalP"/>
    </source>
</evidence>
<dbReference type="GO" id="GO:0004252">
    <property type="term" value="F:serine-type endopeptidase activity"/>
    <property type="evidence" value="ECO:0007669"/>
    <property type="project" value="UniProtKB-UniRule"/>
</dbReference>
<sequence length="523" mass="54348">MRKVFLRLAALAAACAFAGPAAAARHVPGEVLAVFKGEEGTKVVASSLHLGREAFRAASLAAAVGARVEETYAELSEAGNGVFVLLKSDILSPEALTARLLKREDVLAASPNFIVRASVTEPNDPFYASGALWNLKAIRAPEAWDTTTGRGDVCVAVLDTGVDYTALELAPNFRRDLSRNFYKDGGTSRADPEAYADRNGHGTHVAGTIGAAGNNGRGVTGVNWSVGLISLRTLGPDGSGPVSGIVDALNFLTKRLEEDASLKVAAVNLSFNWFSSMPPTLANQRKDPVWRAFKALDSLNRTVIVTSAGNDGLEVGVLAPADGPKGADGTPTYERGDYVYSSSYRGIHNLIVVGASSQNGSLANFSNWSRNFVDVAAPGVSILSTTIAAYEHSTRVGDGTVMATMNGTSMAAPHVAGAVALLKAADPARTAYQVRTALLHGAAVKSVLVGKVAGGRFLDLKGALDYQAAHPELASEAPRTEYDERIKDADGTSSSGGAGCDAAGLGALGWGLVALLAVVGRRR</sequence>
<gene>
    <name evidence="8" type="ORF">SY1_05330</name>
</gene>
<feature type="domain" description="Peptidase S8/S53" evidence="7">
    <location>
        <begin position="152"/>
        <end position="442"/>
    </location>
</feature>
<feature type="signal peptide" evidence="6">
    <location>
        <begin position="1"/>
        <end position="23"/>
    </location>
</feature>
<dbReference type="Gene3D" id="3.40.50.200">
    <property type="entry name" value="Peptidase S8/S53 domain"/>
    <property type="match status" value="1"/>
</dbReference>
<keyword evidence="9" id="KW-1185">Reference proteome</keyword>
<keyword evidence="2 5" id="KW-0645">Protease</keyword>
<evidence type="ECO:0000259" key="7">
    <source>
        <dbReference type="Pfam" id="PF00082"/>
    </source>
</evidence>
<evidence type="ECO:0000313" key="8">
    <source>
        <dbReference type="EMBL" id="CBL27942.1"/>
    </source>
</evidence>
<dbReference type="PANTHER" id="PTHR43806:SF11">
    <property type="entry name" value="CEREVISIN-RELATED"/>
    <property type="match status" value="1"/>
</dbReference>